<dbReference type="Pfam" id="PF25601">
    <property type="entry name" value="AAA_lid_14"/>
    <property type="match status" value="1"/>
</dbReference>
<dbReference type="InterPro" id="IPR025944">
    <property type="entry name" value="Sigma_54_int_dom_CS"/>
</dbReference>
<keyword evidence="6" id="KW-0597">Phosphoprotein</keyword>
<dbReference type="PANTHER" id="PTHR32071:SF122">
    <property type="entry name" value="SIGMA FACTOR"/>
    <property type="match status" value="1"/>
</dbReference>
<dbReference type="InterPro" id="IPR001789">
    <property type="entry name" value="Sig_transdc_resp-reg_receiver"/>
</dbReference>
<dbReference type="InterPro" id="IPR011006">
    <property type="entry name" value="CheY-like_superfamily"/>
</dbReference>
<dbReference type="GO" id="GO:0043565">
    <property type="term" value="F:sequence-specific DNA binding"/>
    <property type="evidence" value="ECO:0007669"/>
    <property type="project" value="InterPro"/>
</dbReference>
<comment type="caution">
    <text evidence="9">The sequence shown here is derived from an EMBL/GenBank/DDBJ whole genome shotgun (WGS) entry which is preliminary data.</text>
</comment>
<dbReference type="Gene3D" id="1.10.10.60">
    <property type="entry name" value="Homeodomain-like"/>
    <property type="match status" value="1"/>
</dbReference>
<feature type="modified residue" description="4-aspartylphosphate" evidence="6">
    <location>
        <position position="66"/>
    </location>
</feature>
<evidence type="ECO:0008006" key="11">
    <source>
        <dbReference type="Google" id="ProtNLM"/>
    </source>
</evidence>
<name>A0A2S4JWV9_9SPIO</name>
<keyword evidence="3" id="KW-0805">Transcription regulation</keyword>
<dbReference type="CDD" id="cd00009">
    <property type="entry name" value="AAA"/>
    <property type="match status" value="1"/>
</dbReference>
<keyword evidence="4" id="KW-0238">DNA-binding</keyword>
<dbReference type="Gene3D" id="1.10.8.60">
    <property type="match status" value="1"/>
</dbReference>
<dbReference type="RefSeq" id="WP_103679637.1">
    <property type="nucleotide sequence ID" value="NZ_LPWH01000050.1"/>
</dbReference>
<dbReference type="PROSITE" id="PS00675">
    <property type="entry name" value="SIGMA54_INTERACT_1"/>
    <property type="match status" value="1"/>
</dbReference>
<dbReference type="AlphaFoldDB" id="A0A2S4JWV9"/>
<dbReference type="InterPro" id="IPR002197">
    <property type="entry name" value="HTH_Fis"/>
</dbReference>
<dbReference type="SMART" id="SM00448">
    <property type="entry name" value="REC"/>
    <property type="match status" value="1"/>
</dbReference>
<evidence type="ECO:0000313" key="10">
    <source>
        <dbReference type="Proteomes" id="UP000237350"/>
    </source>
</evidence>
<dbReference type="InterPro" id="IPR058031">
    <property type="entry name" value="AAA_lid_NorR"/>
</dbReference>
<dbReference type="Gene3D" id="3.40.50.300">
    <property type="entry name" value="P-loop containing nucleotide triphosphate hydrolases"/>
    <property type="match status" value="1"/>
</dbReference>
<dbReference type="InterPro" id="IPR027417">
    <property type="entry name" value="P-loop_NTPase"/>
</dbReference>
<dbReference type="Pfam" id="PF00158">
    <property type="entry name" value="Sigma54_activat"/>
    <property type="match status" value="1"/>
</dbReference>
<keyword evidence="2" id="KW-0067">ATP-binding</keyword>
<reference evidence="10" key="1">
    <citation type="submission" date="2015-12" db="EMBL/GenBank/DDBJ databases">
        <authorList>
            <person name="Lodha T.D."/>
            <person name="Chintalapati S."/>
            <person name="Chintalapati V.R."/>
            <person name="Sravanthi T."/>
        </authorList>
    </citation>
    <scope>NUCLEOTIDE SEQUENCE [LARGE SCALE GENOMIC DNA]</scope>
    <source>
        <strain evidence="10">JC133</strain>
    </source>
</reference>
<dbReference type="InterPro" id="IPR002078">
    <property type="entry name" value="Sigma_54_int"/>
</dbReference>
<dbReference type="InterPro" id="IPR025662">
    <property type="entry name" value="Sigma_54_int_dom_ATP-bd_1"/>
</dbReference>
<evidence type="ECO:0000259" key="8">
    <source>
        <dbReference type="PROSITE" id="PS50110"/>
    </source>
</evidence>
<dbReference type="PANTHER" id="PTHR32071">
    <property type="entry name" value="TRANSCRIPTIONAL REGULATORY PROTEIN"/>
    <property type="match status" value="1"/>
</dbReference>
<dbReference type="InterPro" id="IPR003593">
    <property type="entry name" value="AAA+_ATPase"/>
</dbReference>
<protein>
    <recommendedName>
        <fullName evidence="11">Transcriptional regulator</fullName>
    </recommendedName>
</protein>
<keyword evidence="5" id="KW-0804">Transcription</keyword>
<dbReference type="FunFam" id="3.40.50.300:FF:000006">
    <property type="entry name" value="DNA-binding transcriptional regulator NtrC"/>
    <property type="match status" value="1"/>
</dbReference>
<feature type="domain" description="Response regulatory" evidence="8">
    <location>
        <begin position="17"/>
        <end position="131"/>
    </location>
</feature>
<dbReference type="InterPro" id="IPR001208">
    <property type="entry name" value="MCM_dom"/>
</dbReference>
<dbReference type="InterPro" id="IPR025943">
    <property type="entry name" value="Sigma_54_int_dom_ATP-bd_2"/>
</dbReference>
<dbReference type="GO" id="GO:0000160">
    <property type="term" value="P:phosphorelay signal transduction system"/>
    <property type="evidence" value="ECO:0007669"/>
    <property type="project" value="InterPro"/>
</dbReference>
<dbReference type="InterPro" id="IPR009057">
    <property type="entry name" value="Homeodomain-like_sf"/>
</dbReference>
<dbReference type="PROSITE" id="PS50110">
    <property type="entry name" value="RESPONSE_REGULATORY"/>
    <property type="match status" value="1"/>
</dbReference>
<dbReference type="OrthoDB" id="9803970at2"/>
<dbReference type="Pfam" id="PF00072">
    <property type="entry name" value="Response_reg"/>
    <property type="match status" value="1"/>
</dbReference>
<dbReference type="PRINTS" id="PR01657">
    <property type="entry name" value="MCMFAMILY"/>
</dbReference>
<dbReference type="SUPFAM" id="SSF46689">
    <property type="entry name" value="Homeodomain-like"/>
    <property type="match status" value="1"/>
</dbReference>
<dbReference type="PROSITE" id="PS00676">
    <property type="entry name" value="SIGMA54_INTERACT_2"/>
    <property type="match status" value="1"/>
</dbReference>
<dbReference type="SMART" id="SM00382">
    <property type="entry name" value="AAA"/>
    <property type="match status" value="1"/>
</dbReference>
<dbReference type="SUPFAM" id="SSF52540">
    <property type="entry name" value="P-loop containing nucleoside triphosphate hydrolases"/>
    <property type="match status" value="1"/>
</dbReference>
<evidence type="ECO:0000256" key="6">
    <source>
        <dbReference type="PROSITE-ProRule" id="PRU00169"/>
    </source>
</evidence>
<dbReference type="Gene3D" id="3.40.50.2300">
    <property type="match status" value="1"/>
</dbReference>
<dbReference type="EMBL" id="LPWH01000050">
    <property type="protein sequence ID" value="POR04019.1"/>
    <property type="molecule type" value="Genomic_DNA"/>
</dbReference>
<dbReference type="Pfam" id="PF02954">
    <property type="entry name" value="HTH_8"/>
    <property type="match status" value="1"/>
</dbReference>
<sequence>MTKALAKKSGNQKKQQKILIVDDKKNILTVLEAFLSEEGYEVLTAQGGREGYRRAVQDRPDLVLCDIRMDDIDGLQLASMLRSQGLELRFVFITAFATIQGAVDAMKGGAYDYLTKPLDYDRLRRVLRQALSKVKVDTVHTNRIVGSSPVMQKVFRKIAAVSASNVNVLITGESGTGKELIARAIHAQSQRAGSSLVPVHCAAFSPALLESELFGYEKGAFTGALDRKQGFFELADGGTLFLDEISEVSAEVQVKLLRVLQEREFTRVGGTDYVNVDVRLIAATNQNLGRLVEEGSFRQDLYYRLNVIPVEVPALRDRPSDIPELVGDILARTCKREQLPMPEIREEAFSVLDRHSWPGNVRELQNLIERIVVLNRPEQIDADMVRDELQVSPIEPRPLSRSPADEQELIIEALRRTRGNKSDAARILGLSRRTLYYRLEKYGLSGEIR</sequence>
<evidence type="ECO:0000256" key="5">
    <source>
        <dbReference type="ARBA" id="ARBA00023163"/>
    </source>
</evidence>
<accession>A0A2S4JWV9</accession>
<feature type="domain" description="Sigma-54 factor interaction" evidence="7">
    <location>
        <begin position="144"/>
        <end position="373"/>
    </location>
</feature>
<gene>
    <name evidence="9" type="ORF">AU468_04180</name>
</gene>
<keyword evidence="1" id="KW-0547">Nucleotide-binding</keyword>
<evidence type="ECO:0000313" key="9">
    <source>
        <dbReference type="EMBL" id="POR04019.1"/>
    </source>
</evidence>
<evidence type="ECO:0000256" key="3">
    <source>
        <dbReference type="ARBA" id="ARBA00023015"/>
    </source>
</evidence>
<dbReference type="PROSITE" id="PS50045">
    <property type="entry name" value="SIGMA54_INTERACT_4"/>
    <property type="match status" value="1"/>
</dbReference>
<evidence type="ECO:0000256" key="1">
    <source>
        <dbReference type="ARBA" id="ARBA00022741"/>
    </source>
</evidence>
<dbReference type="PRINTS" id="PR01590">
    <property type="entry name" value="HTHFIS"/>
</dbReference>
<evidence type="ECO:0000256" key="2">
    <source>
        <dbReference type="ARBA" id="ARBA00022840"/>
    </source>
</evidence>
<evidence type="ECO:0000256" key="4">
    <source>
        <dbReference type="ARBA" id="ARBA00023125"/>
    </source>
</evidence>
<dbReference type="GO" id="GO:0005524">
    <property type="term" value="F:ATP binding"/>
    <property type="evidence" value="ECO:0007669"/>
    <property type="project" value="UniProtKB-KW"/>
</dbReference>
<keyword evidence="10" id="KW-1185">Reference proteome</keyword>
<evidence type="ECO:0000259" key="7">
    <source>
        <dbReference type="PROSITE" id="PS50045"/>
    </source>
</evidence>
<dbReference type="Proteomes" id="UP000237350">
    <property type="component" value="Unassembled WGS sequence"/>
</dbReference>
<dbReference type="GO" id="GO:0006355">
    <property type="term" value="P:regulation of DNA-templated transcription"/>
    <property type="evidence" value="ECO:0007669"/>
    <property type="project" value="InterPro"/>
</dbReference>
<proteinExistence type="predicted"/>
<dbReference type="PROSITE" id="PS00688">
    <property type="entry name" value="SIGMA54_INTERACT_3"/>
    <property type="match status" value="1"/>
</dbReference>
<organism evidence="9 10">
    <name type="scientific">Alkalispirochaeta sphaeroplastigenens</name>
    <dbReference type="NCBI Taxonomy" id="1187066"/>
    <lineage>
        <taxon>Bacteria</taxon>
        <taxon>Pseudomonadati</taxon>
        <taxon>Spirochaetota</taxon>
        <taxon>Spirochaetia</taxon>
        <taxon>Spirochaetales</taxon>
        <taxon>Spirochaetaceae</taxon>
        <taxon>Alkalispirochaeta</taxon>
    </lineage>
</organism>
<dbReference type="SUPFAM" id="SSF52172">
    <property type="entry name" value="CheY-like"/>
    <property type="match status" value="1"/>
</dbReference>